<accession>A0ABT4V581</accession>
<dbReference type="Proteomes" id="UP001210380">
    <property type="component" value="Unassembled WGS sequence"/>
</dbReference>
<keyword evidence="4" id="KW-1185">Reference proteome</keyword>
<evidence type="ECO:0000313" key="4">
    <source>
        <dbReference type="Proteomes" id="UP001210380"/>
    </source>
</evidence>
<feature type="compositionally biased region" description="Polar residues" evidence="1">
    <location>
        <begin position="42"/>
        <end position="51"/>
    </location>
</feature>
<keyword evidence="2" id="KW-0472">Membrane</keyword>
<gene>
    <name evidence="3" type="ORF">OU415_27075</name>
</gene>
<protein>
    <recommendedName>
        <fullName evidence="5">DUF4878 domain-containing protein</fullName>
    </recommendedName>
</protein>
<keyword evidence="2" id="KW-0812">Transmembrane</keyword>
<feature type="compositionally biased region" description="Acidic residues" evidence="1">
    <location>
        <begin position="65"/>
        <end position="81"/>
    </location>
</feature>
<name>A0ABT4V581_9PSEU</name>
<sequence length="227" mass="22690">MAEPSRADESASGEPVVGENPEQKGAEQAESQVEATQHESSADESSVQAESAETKAVEAGPADTEPADAESGEAESADAEEASAPPKRGGKKGLLVGLGTGLVVGAVAGLAFAGLVKPNFLVGPGKPDDKASAVTAALAGKDASGLAASSCRGPDGTLAPQLPPEALQLIQSAKQSGPPVQSLDSEAVTPVELTLTAQGQTQTLPVDVVLGVTDGEWCMKGLSQRQQ</sequence>
<evidence type="ECO:0000256" key="2">
    <source>
        <dbReference type="SAM" id="Phobius"/>
    </source>
</evidence>
<evidence type="ECO:0000256" key="1">
    <source>
        <dbReference type="SAM" id="MobiDB-lite"/>
    </source>
</evidence>
<keyword evidence="2" id="KW-1133">Transmembrane helix</keyword>
<evidence type="ECO:0008006" key="5">
    <source>
        <dbReference type="Google" id="ProtNLM"/>
    </source>
</evidence>
<comment type="caution">
    <text evidence="3">The sequence shown here is derived from an EMBL/GenBank/DDBJ whole genome shotgun (WGS) entry which is preliminary data.</text>
</comment>
<dbReference type="RefSeq" id="WP_270952095.1">
    <property type="nucleotide sequence ID" value="NZ_JAQGLA010000060.1"/>
</dbReference>
<evidence type="ECO:0000313" key="3">
    <source>
        <dbReference type="EMBL" id="MDA3629122.1"/>
    </source>
</evidence>
<feature type="transmembrane region" description="Helical" evidence="2">
    <location>
        <begin position="94"/>
        <end position="116"/>
    </location>
</feature>
<reference evidence="3 4" key="1">
    <citation type="submission" date="2022-11" db="EMBL/GenBank/DDBJ databases">
        <title>Draft genome sequence of Saccharopolyspora sp. WRP15-2 isolated from rhizosphere soils of wild rice in Thailand.</title>
        <authorList>
            <person name="Duangmal K."/>
            <person name="Kammanee S."/>
            <person name="Muangham S."/>
        </authorList>
    </citation>
    <scope>NUCLEOTIDE SEQUENCE [LARGE SCALE GENOMIC DNA]</scope>
    <source>
        <strain evidence="3 4">WRP15-2</strain>
    </source>
</reference>
<organism evidence="3 4">
    <name type="scientific">Saccharopolyspora oryzae</name>
    <dbReference type="NCBI Taxonomy" id="2997343"/>
    <lineage>
        <taxon>Bacteria</taxon>
        <taxon>Bacillati</taxon>
        <taxon>Actinomycetota</taxon>
        <taxon>Actinomycetes</taxon>
        <taxon>Pseudonocardiales</taxon>
        <taxon>Pseudonocardiaceae</taxon>
        <taxon>Saccharopolyspora</taxon>
    </lineage>
</organism>
<feature type="region of interest" description="Disordered" evidence="1">
    <location>
        <begin position="1"/>
        <end position="94"/>
    </location>
</feature>
<dbReference type="EMBL" id="JAQGLA010000060">
    <property type="protein sequence ID" value="MDA3629122.1"/>
    <property type="molecule type" value="Genomic_DNA"/>
</dbReference>
<proteinExistence type="predicted"/>